<keyword evidence="1 6" id="KW-0963">Cytoplasm</keyword>
<dbReference type="SUPFAM" id="SSF75553">
    <property type="entry name" value="Smc hinge domain"/>
    <property type="match status" value="1"/>
</dbReference>
<feature type="region of interest" description="Disordered" evidence="7">
    <location>
        <begin position="772"/>
        <end position="797"/>
    </location>
</feature>
<dbReference type="CDD" id="cd03278">
    <property type="entry name" value="ABC_SMC_barmotin"/>
    <property type="match status" value="2"/>
</dbReference>
<dbReference type="Pfam" id="PF02463">
    <property type="entry name" value="SMC_N"/>
    <property type="match status" value="1"/>
</dbReference>
<dbReference type="Gene3D" id="1.10.287.1490">
    <property type="match status" value="2"/>
</dbReference>
<name>A0ABV9NTS7_9GAMM</name>
<comment type="similarity">
    <text evidence="6">Belongs to the SMC family.</text>
</comment>
<gene>
    <name evidence="6 10" type="primary">smc</name>
    <name evidence="10" type="ORF">ACFO3Q_17205</name>
</gene>
<organism evidence="10 11">
    <name type="scientific">Coralloluteibacterium thermophilum</name>
    <dbReference type="NCBI Taxonomy" id="2707049"/>
    <lineage>
        <taxon>Bacteria</taxon>
        <taxon>Pseudomonadati</taxon>
        <taxon>Pseudomonadota</taxon>
        <taxon>Gammaproteobacteria</taxon>
        <taxon>Lysobacterales</taxon>
        <taxon>Lysobacteraceae</taxon>
        <taxon>Coralloluteibacterium</taxon>
    </lineage>
</organism>
<feature type="domain" description="RecF/RecN/SMC N-terminal" evidence="8">
    <location>
        <begin position="3"/>
        <end position="1150"/>
    </location>
</feature>
<protein>
    <recommendedName>
        <fullName evidence="6">Chromosome partition protein Smc</fullName>
    </recommendedName>
</protein>
<comment type="function">
    <text evidence="6">Required for chromosome condensation and partitioning.</text>
</comment>
<proteinExistence type="inferred from homology"/>
<dbReference type="InterPro" id="IPR027417">
    <property type="entry name" value="P-loop_NTPase"/>
</dbReference>
<dbReference type="Pfam" id="PF06470">
    <property type="entry name" value="SMC_hinge"/>
    <property type="match status" value="1"/>
</dbReference>
<dbReference type="NCBIfam" id="TIGR02168">
    <property type="entry name" value="SMC_prok_B"/>
    <property type="match status" value="1"/>
</dbReference>
<dbReference type="SUPFAM" id="SSF52540">
    <property type="entry name" value="P-loop containing nucleoside triphosphate hydrolases"/>
    <property type="match status" value="1"/>
</dbReference>
<accession>A0ABV9NTS7</accession>
<dbReference type="PIRSF" id="PIRSF005719">
    <property type="entry name" value="SMC"/>
    <property type="match status" value="1"/>
</dbReference>
<evidence type="ECO:0000313" key="11">
    <source>
        <dbReference type="Proteomes" id="UP001595892"/>
    </source>
</evidence>
<dbReference type="EMBL" id="JBHSGG010000071">
    <property type="protein sequence ID" value="MFC4729903.1"/>
    <property type="molecule type" value="Genomic_DNA"/>
</dbReference>
<evidence type="ECO:0000256" key="1">
    <source>
        <dbReference type="ARBA" id="ARBA00022490"/>
    </source>
</evidence>
<dbReference type="InterPro" id="IPR024704">
    <property type="entry name" value="SMC"/>
</dbReference>
<feature type="domain" description="SMC hinge" evidence="9">
    <location>
        <begin position="525"/>
        <end position="617"/>
    </location>
</feature>
<feature type="coiled-coil region" evidence="6">
    <location>
        <begin position="870"/>
        <end position="939"/>
    </location>
</feature>
<keyword evidence="4 6" id="KW-0175">Coiled coil</keyword>
<comment type="domain">
    <text evidence="6">Contains large globular domains required for ATP hydrolysis at each terminus and a third globular domain forming a flexible hinge near the middle of the molecule. These domains are separated by coiled-coil structures.</text>
</comment>
<reference evidence="11" key="1">
    <citation type="journal article" date="2019" name="Int. J. Syst. Evol. Microbiol.">
        <title>The Global Catalogue of Microorganisms (GCM) 10K type strain sequencing project: providing services to taxonomists for standard genome sequencing and annotation.</title>
        <authorList>
            <consortium name="The Broad Institute Genomics Platform"/>
            <consortium name="The Broad Institute Genome Sequencing Center for Infectious Disease"/>
            <person name="Wu L."/>
            <person name="Ma J."/>
        </authorList>
    </citation>
    <scope>NUCLEOTIDE SEQUENCE [LARGE SCALE GENOMIC DNA]</scope>
    <source>
        <strain evidence="11">CGMCC 1.13574</strain>
    </source>
</reference>
<dbReference type="PANTHER" id="PTHR43977">
    <property type="entry name" value="STRUCTURAL MAINTENANCE OF CHROMOSOMES PROTEIN 3"/>
    <property type="match status" value="1"/>
</dbReference>
<feature type="coiled-coil region" evidence="6">
    <location>
        <begin position="170"/>
        <end position="366"/>
    </location>
</feature>
<evidence type="ECO:0000259" key="9">
    <source>
        <dbReference type="Pfam" id="PF06470"/>
    </source>
</evidence>
<sequence>MRLSTIKLSGFKSFVDPTTLHLPTNMTGIVGPNGCGKSNIIDAVRWVMGESSASRLRGENLTDVIFSGSSARKPVSQATVELLFDNSDGAIVGEYASYNEISVKRMVSRDGASSYYLNGSRCRRRDITDLFLGTGLGPRSYSIIEQGMISQVIEAKPEELRVYLEEAAGISKYKERRRETETRIRHTRENLDRLNDLREEIGKQIEHLRRQARAAEQYQGYQAQRKEKDAQLKALEYRALDAELAALRETLASEETRLEKLVAEQRHAEAQIEACREQHGEASARLQAVQSESYRVGGDIARIEQQIAHQRDLGERLRRNRAEAEAALVELDQHIENDTRQRDELKAALEADMPRLEALREEDEARQDGLRETEAALASWQARWDAYAAAHSEAARAAEVERTRIEYLERQSLDAQRRREALAGEQGGLDVAALDEELERMAAEHEHQRASLDGLAAQLDERKAAVDELQGMQRQKQAELAETRKQTQAARGRLASLEALQHAALGQEKGAAQAWLRDQGLDAAPRLGERLDVAEGWETAVETVLGSLLEAVGVDAPASRAEALAGVRDARVALFDPAEGPLEVPADSLAAQVRGPVAIRALLSRIVAVDDIAAARARLPALAPGEAIVTRAGEWLGTGWARVLRADQGQSGALAREREIHALREEIAALGEREAALDAEISGLRERILEAEQQREDAQRTVYMAQRSVSELAGRLQSARGKLESAQGRAARIEGDLQQLADTIEQAQVQVREARQRAEGALARMGELEAERQQLDAQRRELNERRESASGVAREARETAHRLALQIESQRARLTALEQALTRQHAQREQAARRRDELDAQLAEGDAPVEKLQAERQVVLDQRVLVEKDLAAARSALDGVEAELRQYEQIRQQRDAQALAAREAITRRRMEEQALVLRAAQIEAAIRELELELEAVVAGLPPEADIETWRREVAELDVRIRRLEPVNLAAISEYGEQSQRKEYLDAQHVDLTAALETLEGAIRKIDRETRGRFKETFDRVNAGVQDLFPRLFGGGHAYLELTGEDLLDTGVAIIARPPGKRPSNLSLLSGGEKALTAAALVFSIFLLNPAPFCLLDEVDAPLDEANVGRFCAMVAEMSEKVQFLIVTHNKATMESTKQLAGVTMREPGVSRLVSVDLAEATRMVAG</sequence>
<evidence type="ECO:0000313" key="10">
    <source>
        <dbReference type="EMBL" id="MFC4729903.1"/>
    </source>
</evidence>
<evidence type="ECO:0000256" key="6">
    <source>
        <dbReference type="HAMAP-Rule" id="MF_01894"/>
    </source>
</evidence>
<dbReference type="HAMAP" id="MF_01894">
    <property type="entry name" value="Smc_prok"/>
    <property type="match status" value="1"/>
</dbReference>
<keyword evidence="11" id="KW-1185">Reference proteome</keyword>
<evidence type="ECO:0000256" key="4">
    <source>
        <dbReference type="ARBA" id="ARBA00023054"/>
    </source>
</evidence>
<dbReference type="Gene3D" id="3.40.50.300">
    <property type="entry name" value="P-loop containing nucleotide triphosphate hydrolases"/>
    <property type="match status" value="2"/>
</dbReference>
<dbReference type="RefSeq" id="WP_377006178.1">
    <property type="nucleotide sequence ID" value="NZ_JBHSGG010000071.1"/>
</dbReference>
<dbReference type="InterPro" id="IPR003395">
    <property type="entry name" value="RecF/RecN/SMC_N"/>
</dbReference>
<keyword evidence="3 6" id="KW-0067">ATP-binding</keyword>
<evidence type="ECO:0000259" key="8">
    <source>
        <dbReference type="Pfam" id="PF02463"/>
    </source>
</evidence>
<dbReference type="InterPro" id="IPR010935">
    <property type="entry name" value="SMC_hinge"/>
</dbReference>
<keyword evidence="5 6" id="KW-0238">DNA-binding</keyword>
<dbReference type="InterPro" id="IPR011890">
    <property type="entry name" value="SMC_prok"/>
</dbReference>
<evidence type="ECO:0000256" key="2">
    <source>
        <dbReference type="ARBA" id="ARBA00022741"/>
    </source>
</evidence>
<comment type="subcellular location">
    <subcellularLocation>
        <location evidence="6">Cytoplasm</location>
    </subcellularLocation>
</comment>
<dbReference type="InterPro" id="IPR036277">
    <property type="entry name" value="SMC_hinge_sf"/>
</dbReference>
<evidence type="ECO:0000256" key="3">
    <source>
        <dbReference type="ARBA" id="ARBA00022840"/>
    </source>
</evidence>
<evidence type="ECO:0000256" key="7">
    <source>
        <dbReference type="SAM" id="MobiDB-lite"/>
    </source>
</evidence>
<comment type="caution">
    <text evidence="10">The sequence shown here is derived from an EMBL/GenBank/DDBJ whole genome shotgun (WGS) entry which is preliminary data.</text>
</comment>
<evidence type="ECO:0000256" key="5">
    <source>
        <dbReference type="ARBA" id="ARBA00023125"/>
    </source>
</evidence>
<feature type="binding site" evidence="6">
    <location>
        <begin position="32"/>
        <end position="39"/>
    </location>
    <ligand>
        <name>ATP</name>
        <dbReference type="ChEBI" id="CHEBI:30616"/>
    </ligand>
</feature>
<comment type="subunit">
    <text evidence="6">Homodimer.</text>
</comment>
<keyword evidence="2 6" id="KW-0547">Nucleotide-binding</keyword>
<dbReference type="SUPFAM" id="SSF57997">
    <property type="entry name" value="Tropomyosin"/>
    <property type="match status" value="1"/>
</dbReference>
<dbReference type="Proteomes" id="UP001595892">
    <property type="component" value="Unassembled WGS sequence"/>
</dbReference>
<feature type="coiled-coil region" evidence="6">
    <location>
        <begin position="431"/>
        <end position="500"/>
    </location>
</feature>